<evidence type="ECO:0000313" key="2">
    <source>
        <dbReference type="Proteomes" id="UP001597508"/>
    </source>
</evidence>
<protein>
    <submittedName>
        <fullName evidence="1">Uncharacterized protein</fullName>
    </submittedName>
</protein>
<organism evidence="1 2">
    <name type="scientific">Pseudotenacibaculum haliotis</name>
    <dbReference type="NCBI Taxonomy" id="1862138"/>
    <lineage>
        <taxon>Bacteria</taxon>
        <taxon>Pseudomonadati</taxon>
        <taxon>Bacteroidota</taxon>
        <taxon>Flavobacteriia</taxon>
        <taxon>Flavobacteriales</taxon>
        <taxon>Flavobacteriaceae</taxon>
        <taxon>Pseudotenacibaculum</taxon>
    </lineage>
</organism>
<evidence type="ECO:0000313" key="1">
    <source>
        <dbReference type="EMBL" id="MFD2566241.1"/>
    </source>
</evidence>
<dbReference type="PROSITE" id="PS51257">
    <property type="entry name" value="PROKAR_LIPOPROTEIN"/>
    <property type="match status" value="1"/>
</dbReference>
<sequence>MNLKMRKTGIFLMFIVGALLMVSCDGEDGLDGLNGADGIDGVDGIGLPPQEDTPVGVPTQVWNSFDIEDRRTNTNPGDIGIGSVRLVQDDNGYYFYEFSNFNTSDPDGTEYYVYTTVAGAPLDTQNGFANADERPVLATRLDGGGAFMITKGAERAYVPLTTPPGPAASGRMFDWIVLYPAGTTDFSSPGIVADLDAQSLLPRKQIWNGFEIQDRTATDLDPNSVTATNGYVRLITNNDQGRTRYWLHFNDFQNVGQPIVRGGGSITATSFAVFLTVAGANLNAQGGFDATERPVFVGILDTNGAQYLPLTAGDLADLDAVNGRNITFNLNNSGINLNSDGYILPQRASGGNNRWYDWVVLMPIDASGVRPISYAGFAADLDRDNDLSQNQNRSAGN</sequence>
<comment type="caution">
    <text evidence="1">The sequence shown here is derived from an EMBL/GenBank/DDBJ whole genome shotgun (WGS) entry which is preliminary data.</text>
</comment>
<accession>A0ABW5LR13</accession>
<dbReference type="EMBL" id="JBHULH010000001">
    <property type="protein sequence ID" value="MFD2566241.1"/>
    <property type="molecule type" value="Genomic_DNA"/>
</dbReference>
<reference evidence="2" key="1">
    <citation type="journal article" date="2019" name="Int. J. Syst. Evol. Microbiol.">
        <title>The Global Catalogue of Microorganisms (GCM) 10K type strain sequencing project: providing services to taxonomists for standard genome sequencing and annotation.</title>
        <authorList>
            <consortium name="The Broad Institute Genomics Platform"/>
            <consortium name="The Broad Institute Genome Sequencing Center for Infectious Disease"/>
            <person name="Wu L."/>
            <person name="Ma J."/>
        </authorList>
    </citation>
    <scope>NUCLEOTIDE SEQUENCE [LARGE SCALE GENOMIC DNA]</scope>
    <source>
        <strain evidence="2">KCTC 52127</strain>
    </source>
</reference>
<gene>
    <name evidence="1" type="ORF">ACFSRZ_02580</name>
</gene>
<dbReference type="Proteomes" id="UP001597508">
    <property type="component" value="Unassembled WGS sequence"/>
</dbReference>
<proteinExistence type="predicted"/>
<name>A0ABW5LR13_9FLAO</name>
<keyword evidence="2" id="KW-1185">Reference proteome</keyword>
<dbReference type="RefSeq" id="WP_379664960.1">
    <property type="nucleotide sequence ID" value="NZ_JBHULH010000001.1"/>
</dbReference>